<dbReference type="PANTHER" id="PTHR13227">
    <property type="entry name" value="EUKARYOTIC TRANSLATION INITIATION FACTOR 2A"/>
    <property type="match status" value="1"/>
</dbReference>
<accession>A0ABR2HUK8</accession>
<evidence type="ECO:0000256" key="6">
    <source>
        <dbReference type="ARBA" id="ARBA00022845"/>
    </source>
</evidence>
<evidence type="ECO:0000313" key="11">
    <source>
        <dbReference type="Proteomes" id="UP001470230"/>
    </source>
</evidence>
<protein>
    <recommendedName>
        <fullName evidence="2">Eukaryotic translation initiation factor 2A</fullName>
    </recommendedName>
</protein>
<dbReference type="GO" id="GO:0003743">
    <property type="term" value="F:translation initiation factor activity"/>
    <property type="evidence" value="ECO:0007669"/>
    <property type="project" value="UniProtKB-KW"/>
</dbReference>
<keyword evidence="4" id="KW-0853">WD repeat</keyword>
<dbReference type="SUPFAM" id="SSF82171">
    <property type="entry name" value="DPP6 N-terminal domain-like"/>
    <property type="match status" value="1"/>
</dbReference>
<dbReference type="Proteomes" id="UP001470230">
    <property type="component" value="Unassembled WGS sequence"/>
</dbReference>
<evidence type="ECO:0000313" key="10">
    <source>
        <dbReference type="EMBL" id="KAK8852839.1"/>
    </source>
</evidence>
<proteinExistence type="inferred from homology"/>
<sequence>MFICTGSTKGIEIRRVEYDNGNLKLGSPNQIIPNCRNFKFSSNFNLVAFFTKSGIQSTEFPDKFVQICLFDAQNGTTTQIQQVNFPNILNVMFSPKGSFFAVILRRNSVTEEQKVPLVQIYQTRGGLVRSFNYAVSKVPELFWSDDETVFAYSHSNGIQFYKTKPDGTVEESQVELPNLLACSFTCADNSIRFAVVYNDKAGEAKKMKIYDYGDLSKPRAYRPVMVGESFTIKISPSGRSAIAVGNKNQSDETYFGESFAYYLNVQGQQKLPLKKNGPIHYIEYSRTGDRFVTIAGHVPPSVAVHYEKLGTSFEIGQFSLNSARFSCSSNLVAFGGFGNFAGQIKIFDTQARTTVSNGEALYTSEWGWSPCGRLLLTAVLYPKMTVSNEFRIHDHGCHVLATVKAEELSQCEWVGVENPLPLPKINITVVSKPANSAYVPPHLRAKMAQQQAAPPPSQSKGPKFPPGYKK</sequence>
<evidence type="ECO:0000259" key="9">
    <source>
        <dbReference type="Pfam" id="PF08662"/>
    </source>
</evidence>
<keyword evidence="6" id="KW-0810">Translation regulation</keyword>
<comment type="caution">
    <text evidence="10">The sequence shown here is derived from an EMBL/GenBank/DDBJ whole genome shotgun (WGS) entry which is preliminary data.</text>
</comment>
<evidence type="ECO:0000256" key="8">
    <source>
        <dbReference type="SAM" id="MobiDB-lite"/>
    </source>
</evidence>
<evidence type="ECO:0000256" key="4">
    <source>
        <dbReference type="ARBA" id="ARBA00022574"/>
    </source>
</evidence>
<dbReference type="EMBL" id="JAPFFF010000023">
    <property type="protein sequence ID" value="KAK8852839.1"/>
    <property type="molecule type" value="Genomic_DNA"/>
</dbReference>
<dbReference type="InterPro" id="IPR013979">
    <property type="entry name" value="TIF_beta_prop-like"/>
</dbReference>
<evidence type="ECO:0000256" key="1">
    <source>
        <dbReference type="ARBA" id="ARBA00009573"/>
    </source>
</evidence>
<feature type="domain" description="Translation initiation factor beta propellor-like" evidence="9">
    <location>
        <begin position="246"/>
        <end position="410"/>
    </location>
</feature>
<keyword evidence="5" id="KW-0677">Repeat</keyword>
<evidence type="ECO:0000256" key="3">
    <source>
        <dbReference type="ARBA" id="ARBA00022540"/>
    </source>
</evidence>
<dbReference type="PANTHER" id="PTHR13227:SF0">
    <property type="entry name" value="EUKARYOTIC TRANSLATION INITIATION FACTOR 2A"/>
    <property type="match status" value="1"/>
</dbReference>
<dbReference type="Gene3D" id="2.130.10.10">
    <property type="entry name" value="YVTN repeat-like/Quinoprotein amine dehydrogenase"/>
    <property type="match status" value="1"/>
</dbReference>
<feature type="region of interest" description="Disordered" evidence="8">
    <location>
        <begin position="445"/>
        <end position="470"/>
    </location>
</feature>
<dbReference type="Pfam" id="PF08662">
    <property type="entry name" value="eIF2A"/>
    <property type="match status" value="1"/>
</dbReference>
<keyword evidence="3 10" id="KW-0396">Initiation factor</keyword>
<dbReference type="InterPro" id="IPR015943">
    <property type="entry name" value="WD40/YVTN_repeat-like_dom_sf"/>
</dbReference>
<dbReference type="InterPro" id="IPR011387">
    <property type="entry name" value="TIF2A"/>
</dbReference>
<evidence type="ECO:0000256" key="7">
    <source>
        <dbReference type="ARBA" id="ARBA00022917"/>
    </source>
</evidence>
<name>A0ABR2HUK8_9EUKA</name>
<reference evidence="10 11" key="1">
    <citation type="submission" date="2024-04" db="EMBL/GenBank/DDBJ databases">
        <title>Tritrichomonas musculus Genome.</title>
        <authorList>
            <person name="Alves-Ferreira E."/>
            <person name="Grigg M."/>
            <person name="Lorenzi H."/>
            <person name="Galac M."/>
        </authorList>
    </citation>
    <scope>NUCLEOTIDE SEQUENCE [LARGE SCALE GENOMIC DNA]</scope>
    <source>
        <strain evidence="10 11">EAF2021</strain>
    </source>
</reference>
<gene>
    <name evidence="10" type="ORF">M9Y10_017831</name>
</gene>
<keyword evidence="11" id="KW-1185">Reference proteome</keyword>
<organism evidence="10 11">
    <name type="scientific">Tritrichomonas musculus</name>
    <dbReference type="NCBI Taxonomy" id="1915356"/>
    <lineage>
        <taxon>Eukaryota</taxon>
        <taxon>Metamonada</taxon>
        <taxon>Parabasalia</taxon>
        <taxon>Tritrichomonadida</taxon>
        <taxon>Tritrichomonadidae</taxon>
        <taxon>Tritrichomonas</taxon>
    </lineage>
</organism>
<comment type="similarity">
    <text evidence="1">Belongs to the WD repeat EIF2A family.</text>
</comment>
<evidence type="ECO:0000256" key="5">
    <source>
        <dbReference type="ARBA" id="ARBA00022737"/>
    </source>
</evidence>
<keyword evidence="7" id="KW-0648">Protein biosynthesis</keyword>
<evidence type="ECO:0000256" key="2">
    <source>
        <dbReference type="ARBA" id="ARBA00013819"/>
    </source>
</evidence>